<organism evidence="2">
    <name type="scientific">Salix viminalis</name>
    <name type="common">Common osier</name>
    <name type="synonym">Basket willow</name>
    <dbReference type="NCBI Taxonomy" id="40686"/>
    <lineage>
        <taxon>Eukaryota</taxon>
        <taxon>Viridiplantae</taxon>
        <taxon>Streptophyta</taxon>
        <taxon>Embryophyta</taxon>
        <taxon>Tracheophyta</taxon>
        <taxon>Spermatophyta</taxon>
        <taxon>Magnoliopsida</taxon>
        <taxon>eudicotyledons</taxon>
        <taxon>Gunneridae</taxon>
        <taxon>Pentapetalae</taxon>
        <taxon>rosids</taxon>
        <taxon>fabids</taxon>
        <taxon>Malpighiales</taxon>
        <taxon>Salicaceae</taxon>
        <taxon>Saliceae</taxon>
        <taxon>Salix</taxon>
    </lineage>
</organism>
<reference evidence="2" key="1">
    <citation type="submission" date="2019-03" db="EMBL/GenBank/DDBJ databases">
        <authorList>
            <person name="Mank J."/>
            <person name="Almeida P."/>
        </authorList>
    </citation>
    <scope>NUCLEOTIDE SEQUENCE</scope>
    <source>
        <strain evidence="2">78183</strain>
    </source>
</reference>
<evidence type="ECO:0000313" key="2">
    <source>
        <dbReference type="EMBL" id="VFU40810.1"/>
    </source>
</evidence>
<protein>
    <submittedName>
        <fullName evidence="2">Uncharacterized protein</fullName>
    </submittedName>
</protein>
<keyword evidence="1" id="KW-1133">Transmembrane helix</keyword>
<dbReference type="AlphaFoldDB" id="A0A6N2LKS9"/>
<keyword evidence="1" id="KW-0812">Transmembrane</keyword>
<keyword evidence="1" id="KW-0472">Membrane</keyword>
<gene>
    <name evidence="2" type="ORF">SVIM_LOCUS236864</name>
</gene>
<sequence>MNTYSLDIQIRLAGPVWLVLYRRHRSAMLTTLSVCVSLLFFLHLVFFVHGKDDTNQLLVGNRDSAHMGRADHECRGKERGECKKLGDEETLYVNGDYHVPHTRPRSIP</sequence>
<feature type="transmembrane region" description="Helical" evidence="1">
    <location>
        <begin position="27"/>
        <end position="48"/>
    </location>
</feature>
<name>A0A6N2LKS9_SALVM</name>
<dbReference type="EMBL" id="CAADRP010001552">
    <property type="protein sequence ID" value="VFU40810.1"/>
    <property type="molecule type" value="Genomic_DNA"/>
</dbReference>
<accession>A0A6N2LKS9</accession>
<proteinExistence type="predicted"/>
<evidence type="ECO:0000256" key="1">
    <source>
        <dbReference type="SAM" id="Phobius"/>
    </source>
</evidence>